<feature type="transmembrane region" description="Helical" evidence="1">
    <location>
        <begin position="17"/>
        <end position="36"/>
    </location>
</feature>
<evidence type="ECO:0000256" key="1">
    <source>
        <dbReference type="SAM" id="Phobius"/>
    </source>
</evidence>
<dbReference type="RefSeq" id="WP_369264100.1">
    <property type="nucleotide sequence ID" value="NZ_CP163440.1"/>
</dbReference>
<accession>A0AB39SL01</accession>
<dbReference type="AlphaFoldDB" id="A0AB39SL01"/>
<gene>
    <name evidence="2" type="ORF">AB5J50_43515</name>
</gene>
<sequence>MTQDTDSTRSRLGPRMWLTPSILVTIVMGVLAAMYLGGMVNSSDDIDDFPIAIVNADTGGTTSSGQHIDVG</sequence>
<keyword evidence="1" id="KW-0472">Membrane</keyword>
<name>A0AB39SL01_9ACTN</name>
<protein>
    <submittedName>
        <fullName evidence="2">Uncharacterized protein</fullName>
    </submittedName>
</protein>
<keyword evidence="1" id="KW-1133">Transmembrane helix</keyword>
<organism evidence="2">
    <name type="scientific">Streptomyces sp. R35</name>
    <dbReference type="NCBI Taxonomy" id="3238630"/>
    <lineage>
        <taxon>Bacteria</taxon>
        <taxon>Bacillati</taxon>
        <taxon>Actinomycetota</taxon>
        <taxon>Actinomycetes</taxon>
        <taxon>Kitasatosporales</taxon>
        <taxon>Streptomycetaceae</taxon>
        <taxon>Streptomyces</taxon>
    </lineage>
</organism>
<dbReference type="EMBL" id="CP163440">
    <property type="protein sequence ID" value="XDQ67173.1"/>
    <property type="molecule type" value="Genomic_DNA"/>
</dbReference>
<reference evidence="2" key="1">
    <citation type="submission" date="2024-07" db="EMBL/GenBank/DDBJ databases">
        <authorList>
            <person name="Yu S.T."/>
        </authorList>
    </citation>
    <scope>NUCLEOTIDE SEQUENCE</scope>
    <source>
        <strain evidence="2">R35</strain>
    </source>
</reference>
<proteinExistence type="predicted"/>
<keyword evidence="1" id="KW-0812">Transmembrane</keyword>
<evidence type="ECO:0000313" key="2">
    <source>
        <dbReference type="EMBL" id="XDQ67173.1"/>
    </source>
</evidence>